<dbReference type="Proteomes" id="UP000261140">
    <property type="component" value="Unassembled WGS sequence"/>
</dbReference>
<proteinExistence type="predicted"/>
<evidence type="ECO:0000313" key="1">
    <source>
        <dbReference type="EMBL" id="RGB71822.1"/>
    </source>
</evidence>
<protein>
    <submittedName>
        <fullName evidence="1">Uncharacterized protein</fullName>
    </submittedName>
</protein>
<dbReference type="RefSeq" id="WP_117505010.1">
    <property type="nucleotide sequence ID" value="NZ_QVEQ01000003.1"/>
</dbReference>
<accession>A0A3E2TAX0</accession>
<reference evidence="1 2" key="1">
    <citation type="submission" date="2018-08" db="EMBL/GenBank/DDBJ databases">
        <title>A genome reference for cultivated species of the human gut microbiota.</title>
        <authorList>
            <person name="Zou Y."/>
            <person name="Xue W."/>
            <person name="Luo G."/>
        </authorList>
    </citation>
    <scope>NUCLEOTIDE SEQUENCE [LARGE SCALE GENOMIC DNA]</scope>
    <source>
        <strain evidence="1 2">AF36-11AT</strain>
    </source>
</reference>
<sequence length="150" mass="16091">MHLRLIKGLSYDGVVRASAAHPDVFVDDPEKYTALLESGYFEALPDAHTVTGHLDADFLGEMDEEQLNKLADDMGVDTTGKDKAEVVAAVAEEPVEVPDISKMKLDELKEFAEDNGIDLTGCATKASILQKIREYEADAAAAAAIIAPEG</sequence>
<evidence type="ECO:0000313" key="2">
    <source>
        <dbReference type="Proteomes" id="UP000261140"/>
    </source>
</evidence>
<name>A0A3E2TAX0_9FIRM</name>
<comment type="caution">
    <text evidence="1">The sequence shown here is derived from an EMBL/GenBank/DDBJ whole genome shotgun (WGS) entry which is preliminary data.</text>
</comment>
<dbReference type="AlphaFoldDB" id="A0A3E2TAX0"/>
<dbReference type="EMBL" id="QVEQ01000003">
    <property type="protein sequence ID" value="RGB71822.1"/>
    <property type="molecule type" value="Genomic_DNA"/>
</dbReference>
<gene>
    <name evidence="1" type="ORF">DWZ89_04785</name>
</gene>
<organism evidence="1 2">
    <name type="scientific">Faecalibacterium prausnitzii</name>
    <dbReference type="NCBI Taxonomy" id="853"/>
    <lineage>
        <taxon>Bacteria</taxon>
        <taxon>Bacillati</taxon>
        <taxon>Bacillota</taxon>
        <taxon>Clostridia</taxon>
        <taxon>Eubacteriales</taxon>
        <taxon>Oscillospiraceae</taxon>
        <taxon>Faecalibacterium</taxon>
    </lineage>
</organism>